<keyword evidence="7" id="KW-1185">Reference proteome</keyword>
<dbReference type="InterPro" id="IPR044610">
    <property type="entry name" value="GLCAT14A/B/C"/>
</dbReference>
<sequence length="301" mass="35822">MKVCYFIQSHNNPEQVCRLARIIKKSSPNCLVLISHDFSTSYLDLTSLSDLSGIDLIKRNKPPIRNEYSFFEVYLEALDWLFERNSDFDWLIHLSGQDYPIQPLSKFEEFLTNTEYDAFIQHWKTGPWHPHNRGYTRFYYQYYFYMPKWLHPVVKKFSRINQIQSLIHIFTTFGFRVGVKSFSIPFNDNFICYGNVTWCTLSRKCLVYLKEFLKNNPKIVSYYKRTIAPEESLIATVLANHKEFNLCNNDMRYAVAGDRQTGHYKILTMEDYPNMTKGDFYFARRFEPNSEILDLLDPKIL</sequence>
<dbReference type="Proteomes" id="UP000641646">
    <property type="component" value="Unassembled WGS sequence"/>
</dbReference>
<dbReference type="AlphaFoldDB" id="A0A926ZES4"/>
<dbReference type="EMBL" id="JACJPW010000005">
    <property type="protein sequence ID" value="MBD2180080.1"/>
    <property type="molecule type" value="Genomic_DNA"/>
</dbReference>
<evidence type="ECO:0000313" key="7">
    <source>
        <dbReference type="Proteomes" id="UP000641646"/>
    </source>
</evidence>
<dbReference type="Pfam" id="PF02485">
    <property type="entry name" value="Branch"/>
    <property type="match status" value="1"/>
</dbReference>
<dbReference type="RefSeq" id="WP_190461921.1">
    <property type="nucleotide sequence ID" value="NZ_JACJPW010000005.1"/>
</dbReference>
<dbReference type="InterPro" id="IPR003406">
    <property type="entry name" value="Glyco_trans_14"/>
</dbReference>
<evidence type="ECO:0000256" key="1">
    <source>
        <dbReference type="ARBA" id="ARBA00004606"/>
    </source>
</evidence>
<reference evidence="6" key="2">
    <citation type="submission" date="2020-08" db="EMBL/GenBank/DDBJ databases">
        <authorList>
            <person name="Chen M."/>
            <person name="Teng W."/>
            <person name="Zhao L."/>
            <person name="Hu C."/>
            <person name="Zhou Y."/>
            <person name="Han B."/>
            <person name="Song L."/>
            <person name="Shu W."/>
        </authorList>
    </citation>
    <scope>NUCLEOTIDE SEQUENCE</scope>
    <source>
        <strain evidence="6">FACHB-1375</strain>
    </source>
</reference>
<comment type="caution">
    <text evidence="6">The sequence shown here is derived from an EMBL/GenBank/DDBJ whole genome shotgun (WGS) entry which is preliminary data.</text>
</comment>
<keyword evidence="4" id="KW-0472">Membrane</keyword>
<gene>
    <name evidence="6" type="ORF">H6G03_02940</name>
</gene>
<proteinExistence type="predicted"/>
<dbReference type="GO" id="GO:0015020">
    <property type="term" value="F:glucuronosyltransferase activity"/>
    <property type="evidence" value="ECO:0007669"/>
    <property type="project" value="InterPro"/>
</dbReference>
<organism evidence="6 7">
    <name type="scientific">Aerosakkonema funiforme FACHB-1375</name>
    <dbReference type="NCBI Taxonomy" id="2949571"/>
    <lineage>
        <taxon>Bacteria</taxon>
        <taxon>Bacillati</taxon>
        <taxon>Cyanobacteriota</taxon>
        <taxon>Cyanophyceae</taxon>
        <taxon>Oscillatoriophycideae</taxon>
        <taxon>Aerosakkonematales</taxon>
        <taxon>Aerosakkonemataceae</taxon>
        <taxon>Aerosakkonema</taxon>
    </lineage>
</organism>
<evidence type="ECO:0000256" key="4">
    <source>
        <dbReference type="ARBA" id="ARBA00023136"/>
    </source>
</evidence>
<name>A0A926ZES4_9CYAN</name>
<reference evidence="6" key="1">
    <citation type="journal article" date="2015" name="ISME J.">
        <title>Draft Genome Sequence of Streptomyces incarnatus NRRL8089, which Produces the Nucleoside Antibiotic Sinefungin.</title>
        <authorList>
            <person name="Oshima K."/>
            <person name="Hattori M."/>
            <person name="Shimizu H."/>
            <person name="Fukuda K."/>
            <person name="Nemoto M."/>
            <person name="Inagaki K."/>
            <person name="Tamura T."/>
        </authorList>
    </citation>
    <scope>NUCLEOTIDE SEQUENCE</scope>
    <source>
        <strain evidence="6">FACHB-1375</strain>
    </source>
</reference>
<evidence type="ECO:0000256" key="2">
    <source>
        <dbReference type="ARBA" id="ARBA00022676"/>
    </source>
</evidence>
<evidence type="ECO:0000256" key="3">
    <source>
        <dbReference type="ARBA" id="ARBA00022679"/>
    </source>
</evidence>
<keyword evidence="3" id="KW-0808">Transferase</keyword>
<dbReference type="GO" id="GO:0016020">
    <property type="term" value="C:membrane"/>
    <property type="evidence" value="ECO:0007669"/>
    <property type="project" value="UniProtKB-SubCell"/>
</dbReference>
<protein>
    <submittedName>
        <fullName evidence="6">N-acetylglucosaminyltransferase</fullName>
    </submittedName>
</protein>
<dbReference type="PANTHER" id="PTHR45719">
    <property type="entry name" value="GLYCOSYLTRANSFERASE"/>
    <property type="match status" value="1"/>
</dbReference>
<evidence type="ECO:0000313" key="6">
    <source>
        <dbReference type="EMBL" id="MBD2180080.1"/>
    </source>
</evidence>
<dbReference type="PANTHER" id="PTHR45719:SF3">
    <property type="entry name" value="BETA-GLUCURONOSYLTRANSFERASE GLCAT14A"/>
    <property type="match status" value="1"/>
</dbReference>
<keyword evidence="2 6" id="KW-0328">Glycosyltransferase</keyword>
<evidence type="ECO:0000256" key="5">
    <source>
        <dbReference type="ARBA" id="ARBA00023180"/>
    </source>
</evidence>
<accession>A0A926ZES4</accession>
<comment type="subcellular location">
    <subcellularLocation>
        <location evidence="1">Membrane</location>
        <topology evidence="1">Single-pass type II membrane protein</topology>
    </subcellularLocation>
</comment>
<keyword evidence="5" id="KW-0325">Glycoprotein</keyword>